<proteinExistence type="predicted"/>
<dbReference type="InterPro" id="IPR011483">
    <property type="entry name" value="Sde182_NH-like"/>
</dbReference>
<protein>
    <submittedName>
        <fullName evidence="3">Uncharacterized protein</fullName>
    </submittedName>
</protein>
<evidence type="ECO:0000259" key="2">
    <source>
        <dbReference type="Pfam" id="PF21027"/>
    </source>
</evidence>
<dbReference type="EMBL" id="JAZHXJ010000555">
    <property type="protein sequence ID" value="KAL1857568.1"/>
    <property type="molecule type" value="Genomic_DNA"/>
</dbReference>
<sequence>MRASGLRENIQLGPLGRAYPDPYYQIEGDTPSFLYLIPNGLSYPEEPSWGSRGERYNLVDLSGQFNHDADALDRVVGRDGKSYHSNFATLWRWGEACQNDFAARIQWSLKGNFSEANHQPVAIISLDASESYDPDGDILTFSWFHYMEPTMARGLWDGAMPKIDVVDVDKEIPGKRVELQIPPVEHRPQHPLAVFHIRNPQLSVDRASCPPNMCINT</sequence>
<name>A0ABR3WAU8_9PEZI</name>
<dbReference type="Proteomes" id="UP001586593">
    <property type="component" value="Unassembled WGS sequence"/>
</dbReference>
<evidence type="ECO:0000313" key="4">
    <source>
        <dbReference type="Proteomes" id="UP001586593"/>
    </source>
</evidence>
<dbReference type="InterPro" id="IPR036452">
    <property type="entry name" value="Ribo_hydro-like"/>
</dbReference>
<feature type="domain" description="Cellulose-binding Sde182 C-terminal" evidence="2">
    <location>
        <begin position="124"/>
        <end position="187"/>
    </location>
</feature>
<dbReference type="Pfam" id="PF21027">
    <property type="entry name" value="Sde0182_C"/>
    <property type="match status" value="1"/>
</dbReference>
<comment type="caution">
    <text evidence="3">The sequence shown here is derived from an EMBL/GenBank/DDBJ whole genome shotgun (WGS) entry which is preliminary data.</text>
</comment>
<dbReference type="Gene3D" id="2.60.40.10">
    <property type="entry name" value="Immunoglobulins"/>
    <property type="match status" value="1"/>
</dbReference>
<dbReference type="Pfam" id="PF07632">
    <property type="entry name" value="Sde182_NH-like"/>
    <property type="match status" value="1"/>
</dbReference>
<reference evidence="3 4" key="1">
    <citation type="journal article" date="2024" name="Commun. Biol.">
        <title>Comparative genomic analysis of thermophilic fungi reveals convergent evolutionary adaptations and gene losses.</title>
        <authorList>
            <person name="Steindorff A.S."/>
            <person name="Aguilar-Pontes M.V."/>
            <person name="Robinson A.J."/>
            <person name="Andreopoulos B."/>
            <person name="LaButti K."/>
            <person name="Kuo A."/>
            <person name="Mondo S."/>
            <person name="Riley R."/>
            <person name="Otillar R."/>
            <person name="Haridas S."/>
            <person name="Lipzen A."/>
            <person name="Grimwood J."/>
            <person name="Schmutz J."/>
            <person name="Clum A."/>
            <person name="Reid I.D."/>
            <person name="Moisan M.C."/>
            <person name="Butler G."/>
            <person name="Nguyen T.T.M."/>
            <person name="Dewar K."/>
            <person name="Conant G."/>
            <person name="Drula E."/>
            <person name="Henrissat B."/>
            <person name="Hansel C."/>
            <person name="Singer S."/>
            <person name="Hutchinson M.I."/>
            <person name="de Vries R.P."/>
            <person name="Natvig D.O."/>
            <person name="Powell A.J."/>
            <person name="Tsang A."/>
            <person name="Grigoriev I.V."/>
        </authorList>
    </citation>
    <scope>NUCLEOTIDE SEQUENCE [LARGE SCALE GENOMIC DNA]</scope>
    <source>
        <strain evidence="3 4">ATCC 24622</strain>
    </source>
</reference>
<dbReference type="Gene3D" id="3.90.245.10">
    <property type="entry name" value="Ribonucleoside hydrolase-like"/>
    <property type="match status" value="1"/>
</dbReference>
<evidence type="ECO:0000259" key="1">
    <source>
        <dbReference type="Pfam" id="PF07632"/>
    </source>
</evidence>
<evidence type="ECO:0000313" key="3">
    <source>
        <dbReference type="EMBL" id="KAL1857568.1"/>
    </source>
</evidence>
<keyword evidence="4" id="KW-1185">Reference proteome</keyword>
<feature type="domain" description="Cellulose-binding Sde182 nucleoside hydrolase-like" evidence="1">
    <location>
        <begin position="6"/>
        <end position="56"/>
    </location>
</feature>
<gene>
    <name evidence="3" type="ORF">VTK73DRAFT_8040</name>
</gene>
<accession>A0ABR3WAU8</accession>
<dbReference type="InterPro" id="IPR013783">
    <property type="entry name" value="Ig-like_fold"/>
</dbReference>
<dbReference type="InterPro" id="IPR048527">
    <property type="entry name" value="Sde182_C"/>
</dbReference>
<organism evidence="3 4">
    <name type="scientific">Phialemonium thermophilum</name>
    <dbReference type="NCBI Taxonomy" id="223376"/>
    <lineage>
        <taxon>Eukaryota</taxon>
        <taxon>Fungi</taxon>
        <taxon>Dikarya</taxon>
        <taxon>Ascomycota</taxon>
        <taxon>Pezizomycotina</taxon>
        <taxon>Sordariomycetes</taxon>
        <taxon>Sordariomycetidae</taxon>
        <taxon>Cephalothecales</taxon>
        <taxon>Cephalothecaceae</taxon>
        <taxon>Phialemonium</taxon>
    </lineage>
</organism>